<proteinExistence type="predicted"/>
<evidence type="ECO:0000313" key="1">
    <source>
        <dbReference type="Proteomes" id="UP000694863"/>
    </source>
</evidence>
<feature type="non-terminal residue" evidence="2">
    <location>
        <position position="83"/>
    </location>
</feature>
<gene>
    <name evidence="2" type="primary">LOC123520882</name>
</gene>
<dbReference type="Proteomes" id="UP000694863">
    <property type="component" value="Unplaced"/>
</dbReference>
<dbReference type="RefSeq" id="XP_045148296.1">
    <property type="nucleotide sequence ID" value="XM_045292361.1"/>
</dbReference>
<keyword evidence="1" id="KW-1185">Reference proteome</keyword>
<organism evidence="1 2">
    <name type="scientific">Echinops telfairi</name>
    <name type="common">Lesser hedgehog tenrec</name>
    <dbReference type="NCBI Taxonomy" id="9371"/>
    <lineage>
        <taxon>Eukaryota</taxon>
        <taxon>Metazoa</taxon>
        <taxon>Chordata</taxon>
        <taxon>Craniata</taxon>
        <taxon>Vertebrata</taxon>
        <taxon>Euteleostomi</taxon>
        <taxon>Mammalia</taxon>
        <taxon>Eutheria</taxon>
        <taxon>Afrotheria</taxon>
        <taxon>Tenrecidae</taxon>
        <taxon>Tenrecinae</taxon>
        <taxon>Echinops</taxon>
    </lineage>
</organism>
<protein>
    <submittedName>
        <fullName evidence="2">Zinc finger protein 547-like</fullName>
    </submittedName>
</protein>
<name>A0AC55D975_ECHTE</name>
<reference evidence="2" key="1">
    <citation type="submission" date="2025-08" db="UniProtKB">
        <authorList>
            <consortium name="RefSeq"/>
        </authorList>
    </citation>
    <scope>IDENTIFICATION</scope>
</reference>
<sequence>MDPPQGGVIFEDVAIDFSQEEWGLLDETQRTLYQDVMLENFAIIASLGMEARLLYRLRVGPPICRYAHLRGQGVKTVTHATPG</sequence>
<evidence type="ECO:0000313" key="2">
    <source>
        <dbReference type="RefSeq" id="XP_045148296.1"/>
    </source>
</evidence>
<accession>A0AC55D975</accession>